<dbReference type="EMBL" id="BQXS01011920">
    <property type="protein sequence ID" value="GKT18177.1"/>
    <property type="molecule type" value="Genomic_DNA"/>
</dbReference>
<feature type="region of interest" description="Disordered" evidence="1">
    <location>
        <begin position="796"/>
        <end position="844"/>
    </location>
</feature>
<name>A0ABQ5JVU9_9EUKA</name>
<keyword evidence="3" id="KW-1185">Reference proteome</keyword>
<feature type="region of interest" description="Disordered" evidence="1">
    <location>
        <begin position="947"/>
        <end position="1000"/>
    </location>
</feature>
<feature type="non-terminal residue" evidence="2">
    <location>
        <position position="1140"/>
    </location>
</feature>
<feature type="region of interest" description="Disordered" evidence="1">
    <location>
        <begin position="370"/>
        <end position="397"/>
    </location>
</feature>
<feature type="compositionally biased region" description="Low complexity" evidence="1">
    <location>
        <begin position="466"/>
        <end position="497"/>
    </location>
</feature>
<feature type="compositionally biased region" description="Polar residues" evidence="1">
    <location>
        <begin position="978"/>
        <end position="1000"/>
    </location>
</feature>
<reference evidence="2" key="1">
    <citation type="submission" date="2022-03" db="EMBL/GenBank/DDBJ databases">
        <title>Draft genome sequence of Aduncisulcus paluster, a free-living microaerophilic Fornicata.</title>
        <authorList>
            <person name="Yuyama I."/>
            <person name="Kume K."/>
            <person name="Tamura T."/>
            <person name="Inagaki Y."/>
            <person name="Hashimoto T."/>
        </authorList>
    </citation>
    <scope>NUCLEOTIDE SEQUENCE</scope>
    <source>
        <strain evidence="2">NY0171</strain>
    </source>
</reference>
<accession>A0ABQ5JVU9</accession>
<sequence>MKPKLNVSLGYAKPSTDHVEEVAVRSAANKNIISTHILENGNVLATCTRNGIITLYNSSRQNIQKSIDSLGFDSLFHGESHEYSQNISILFRIKLPDDVLYSKIVPLNAYMILSISEEEEVEIHYVFPSKTGDKSLSPYKSVLISLLFTPTNIVKSNLPLTVLLYGENETMGCIATFYPFPIPFTRMSTEIRDHIGPELRHSPSVCYVSYISFVSIIRSHIQTTKSRQFMGGTVSEDSLNINGVYMGIDTSSSLSQFLLSSFYSTFNDGTTALEKRVTAFTESVSSIIAILTVSTDAQGDEHISVLRDKKGTYGTEVWIGGCVSDIDGGNDSGVLTCFPLHSNAHVVAECCAALNSLCLVVPLSVNSSFLDKRGESSSKTPSRHSKKDKYGQGSRKDVNDSLCNSILPSSPGFSCSSSVVCLFSIILADLMSPVIDRYKSGLPFSTTTSASHSTSPPTADGHHYHSPGSRKSAHSSSSAGSDHSSSGSGRHTSSGASSTAPFSSGSFSALHLPSTFSPPLLFSPTVLPLFLRLFTLSSPSVCGCVSRGIGICGCRDGNVIVCLGIEKRIKREEAELHDERERVGRQLGKQLDRIAKKKDRRKQLSCLMMDIRTDGEEKWDDRKFDDYGLSGPLSTVTGTWKRIGEEDRSRMHSSSFDSHRHDDRYIGQKPGSIHTKLAIPSSESLPSSPISSSTLPSSPSFPTASYSSPSSKSQYWSHSDRGYEEARDVQDGNLQEWDEEEQDRREEEEWIRREMERERKLIEQQKKRAMRGRIASQSMFLMADATSSAQSVFLPSTTGTPFEDRGTSHRPSILQAGGMSTPGLEPSITMTGNSKFRQTGTTHSSEFYKDEEDLDDSSRIIGSSSCTPLTIEMFISAFNIEWRFKLYHRRFSIAPISISLHGGSMFVSLCFPSSMVILTPSLSPPPMSIHLQGMPLEHASEAHSDIFGSESGVSSASRESRDSRSSSIGNRKTRRHSNPISGMSQAIPSKTRSSFVASRSQQASRNHCEIIFSSLLDVRVDMIYAASCTSPAEEMAFSHPLQWFIRSVCNSDYSLRQQSSHEIHNSDGTLVFPSIYESFEACQHARRVPPWSDGMCSVTSLRGSILLLSFSFNSPLFLPPFLLPSSSTNHPSEIHHMKRK</sequence>
<feature type="region of interest" description="Disordered" evidence="1">
    <location>
        <begin position="446"/>
        <end position="497"/>
    </location>
</feature>
<proteinExistence type="predicted"/>
<feature type="region of interest" description="Disordered" evidence="1">
    <location>
        <begin position="640"/>
        <end position="748"/>
    </location>
</feature>
<feature type="compositionally biased region" description="Low complexity" evidence="1">
    <location>
        <begin position="446"/>
        <end position="459"/>
    </location>
</feature>
<evidence type="ECO:0000313" key="2">
    <source>
        <dbReference type="EMBL" id="GKT18177.1"/>
    </source>
</evidence>
<feature type="compositionally biased region" description="Basic and acidic residues" evidence="1">
    <location>
        <begin position="388"/>
        <end position="397"/>
    </location>
</feature>
<organism evidence="2 3">
    <name type="scientific">Aduncisulcus paluster</name>
    <dbReference type="NCBI Taxonomy" id="2918883"/>
    <lineage>
        <taxon>Eukaryota</taxon>
        <taxon>Metamonada</taxon>
        <taxon>Carpediemonas-like organisms</taxon>
        <taxon>Aduncisulcus</taxon>
    </lineage>
</organism>
<feature type="compositionally biased region" description="Basic and acidic residues" evidence="1">
    <location>
        <begin position="657"/>
        <end position="666"/>
    </location>
</feature>
<comment type="caution">
    <text evidence="2">The sequence shown here is derived from an EMBL/GenBank/DDBJ whole genome shotgun (WGS) entry which is preliminary data.</text>
</comment>
<gene>
    <name evidence="2" type="ORF">ADUPG1_011253</name>
</gene>
<feature type="compositionally biased region" description="Low complexity" evidence="1">
    <location>
        <begin position="678"/>
        <end position="717"/>
    </location>
</feature>
<feature type="compositionally biased region" description="Polar residues" evidence="1">
    <location>
        <begin position="828"/>
        <end position="844"/>
    </location>
</feature>
<protein>
    <submittedName>
        <fullName evidence="2">Uncharacterized protein</fullName>
    </submittedName>
</protein>
<dbReference type="Proteomes" id="UP001057375">
    <property type="component" value="Unassembled WGS sequence"/>
</dbReference>
<evidence type="ECO:0000256" key="1">
    <source>
        <dbReference type="SAM" id="MobiDB-lite"/>
    </source>
</evidence>
<evidence type="ECO:0000313" key="3">
    <source>
        <dbReference type="Proteomes" id="UP001057375"/>
    </source>
</evidence>
<feature type="compositionally biased region" description="Basic and acidic residues" evidence="1">
    <location>
        <begin position="718"/>
        <end position="730"/>
    </location>
</feature>